<organism evidence="1 2">
    <name type="scientific">Rhodobacter aestuarii</name>
    <dbReference type="NCBI Taxonomy" id="453582"/>
    <lineage>
        <taxon>Bacteria</taxon>
        <taxon>Pseudomonadati</taxon>
        <taxon>Pseudomonadota</taxon>
        <taxon>Alphaproteobacteria</taxon>
        <taxon>Rhodobacterales</taxon>
        <taxon>Rhodobacter group</taxon>
        <taxon>Rhodobacter</taxon>
    </lineage>
</organism>
<evidence type="ECO:0000313" key="1">
    <source>
        <dbReference type="EMBL" id="SIT16450.1"/>
    </source>
</evidence>
<accession>A0A1N7Q0T0</accession>
<proteinExistence type="predicted"/>
<keyword evidence="2" id="KW-1185">Reference proteome</keyword>
<dbReference type="EMBL" id="FTOG01000012">
    <property type="protein sequence ID" value="SIT16450.1"/>
    <property type="molecule type" value="Genomic_DNA"/>
</dbReference>
<name>A0A1N7Q0T0_9RHOB</name>
<dbReference type="Proteomes" id="UP000186221">
    <property type="component" value="Unassembled WGS sequence"/>
</dbReference>
<gene>
    <name evidence="1" type="ORF">SAMN05421580_11257</name>
</gene>
<dbReference type="AlphaFoldDB" id="A0A1N7Q0T0"/>
<sequence>MNITKMTNGPVIDWALDGAALTFAGALTVDLEAEARDVGRAITVFVDAAGMPSFEGEKYAAVIVVPPRQYTESEVDEEAVIVPLAINLDAVQLQLWALPTSEG</sequence>
<evidence type="ECO:0000313" key="2">
    <source>
        <dbReference type="Proteomes" id="UP000186221"/>
    </source>
</evidence>
<dbReference type="STRING" id="453582.SAMN05421580_11257"/>
<protein>
    <submittedName>
        <fullName evidence="1">Uncharacterized protein</fullName>
    </submittedName>
</protein>
<dbReference type="OrthoDB" id="7871019at2"/>
<dbReference type="RefSeq" id="WP_076486080.1">
    <property type="nucleotide sequence ID" value="NZ_FTOG01000012.1"/>
</dbReference>
<reference evidence="2" key="1">
    <citation type="submission" date="2017-01" db="EMBL/GenBank/DDBJ databases">
        <authorList>
            <person name="Varghese N."/>
            <person name="Submissions S."/>
        </authorList>
    </citation>
    <scope>NUCLEOTIDE SEQUENCE [LARGE SCALE GENOMIC DNA]</scope>
    <source>
        <strain evidence="2">DSM 19945</strain>
    </source>
</reference>